<dbReference type="GO" id="GO:0005737">
    <property type="term" value="C:cytoplasm"/>
    <property type="evidence" value="ECO:0007669"/>
    <property type="project" value="UniProtKB-SubCell"/>
</dbReference>
<dbReference type="InterPro" id="IPR012393">
    <property type="entry name" value="Tricorn_protease"/>
</dbReference>
<dbReference type="Pfam" id="PF26550">
    <property type="entry name" value="Tricorn_2nd"/>
    <property type="match status" value="1"/>
</dbReference>
<dbReference type="PIRSF" id="PIRSF036421">
    <property type="entry name" value="Tricorn_protease"/>
    <property type="match status" value="1"/>
</dbReference>
<dbReference type="SUPFAM" id="SSF52096">
    <property type="entry name" value="ClpP/crotonase"/>
    <property type="match status" value="1"/>
</dbReference>
<dbReference type="InterPro" id="IPR029045">
    <property type="entry name" value="ClpP/crotonase-like_dom_sf"/>
</dbReference>
<evidence type="ECO:0000256" key="9">
    <source>
        <dbReference type="SAM" id="MobiDB-lite"/>
    </source>
</evidence>
<evidence type="ECO:0000259" key="11">
    <source>
        <dbReference type="SMART" id="SM00245"/>
    </source>
</evidence>
<evidence type="ECO:0000256" key="3">
    <source>
        <dbReference type="ARBA" id="ARBA00022490"/>
    </source>
</evidence>
<dbReference type="Pfam" id="PF14684">
    <property type="entry name" value="Tricorn_C1"/>
    <property type="match status" value="1"/>
</dbReference>
<dbReference type="Gene3D" id="3.90.226.10">
    <property type="entry name" value="2-enoyl-CoA Hydratase, Chain A, domain 1"/>
    <property type="match status" value="1"/>
</dbReference>
<comment type="function">
    <text evidence="7">Degrades oligopeptides.</text>
</comment>
<evidence type="ECO:0000256" key="1">
    <source>
        <dbReference type="ARBA" id="ARBA00004496"/>
    </source>
</evidence>
<dbReference type="Gene3D" id="2.30.42.10">
    <property type="match status" value="1"/>
</dbReference>
<keyword evidence="4 7" id="KW-0645">Protease</keyword>
<feature type="region of interest" description="Disordered" evidence="9">
    <location>
        <begin position="561"/>
        <end position="598"/>
    </location>
</feature>
<evidence type="ECO:0000256" key="6">
    <source>
        <dbReference type="ARBA" id="ARBA00022825"/>
    </source>
</evidence>
<feature type="active site" description="Charge relay system" evidence="8">
    <location>
        <position position="1061"/>
    </location>
</feature>
<dbReference type="SUPFAM" id="SSF69304">
    <property type="entry name" value="Tricorn protease N-terminal domain"/>
    <property type="match status" value="1"/>
</dbReference>
<name>A0A9X2RI09_9PROT</name>
<dbReference type="Gene3D" id="2.120.10.60">
    <property type="entry name" value="Tricorn protease N-terminal domain"/>
    <property type="match status" value="1"/>
</dbReference>
<evidence type="ECO:0000256" key="7">
    <source>
        <dbReference type="PIRNR" id="PIRNR036421"/>
    </source>
</evidence>
<feature type="active site" description="Charge relay system" evidence="8">
    <location>
        <position position="781"/>
    </location>
</feature>
<evidence type="ECO:0000313" key="12">
    <source>
        <dbReference type="EMBL" id="MCQ8184441.1"/>
    </source>
</evidence>
<dbReference type="InterPro" id="IPR036034">
    <property type="entry name" value="PDZ_sf"/>
</dbReference>
<evidence type="ECO:0000313" key="13">
    <source>
        <dbReference type="Proteomes" id="UP001142610"/>
    </source>
</evidence>
<dbReference type="EMBL" id="JANIBC010000002">
    <property type="protein sequence ID" value="MCQ8184441.1"/>
    <property type="molecule type" value="Genomic_DNA"/>
</dbReference>
<dbReference type="InterPro" id="IPR029414">
    <property type="entry name" value="Tricorn_PDZ"/>
</dbReference>
<sequence>MTKPLTSAVLTLGLLASAAHAETLLLADPAISESRIAFTYAGDIYVADRDGSSPRRLTSHQGTEHSPHFSPDGSMIAFNADYGSGDDVFVVSAEGGVPKRLTFHPGSDDVRGWTGDGEMIAFASGRETNHGRSDQLYHVSPEGGMPEKAMEARYFQGDWHEDGERLAYIPIGPAYNALFGGSSGWQGYRGGTSPSIIILNPEEEEMETIDGERVNDIFPMWHGEDIVFLSDRGENERFNVYRYTSDGAITRMTEEDEWDVIAVDIHGDTLIYEAGGRLKTLDLARGEVTPLEITLAADLPERQPGFKDASKNIENVSLSPTGKRVIVTARGDVFTLPTEDGSPRNLTPQGGDRAYTGLWSPDGQKIAYVEDDGEEQRLVIRSQLYDGEARKAKLSDGMGFFRQLLDGDPNGVERFDLGNSFVNLLAFTPDGETILFEDDALQLRSISLENGSTRTLATHKRREGHDIAVSPDGRWVAAAVEADNHLQDLVLIDLQSGGRRSLTVSDGMADIGSPAFSRDGQYLYFTASTNSGPLQVGLDLSSQEQPYRAGIYAAVLSDEAFSPTRSESGDEPGILGEPEEEESEGEEQNEGSEGVEVDLDAEDLVTRIVALPVAEDAYYNLMAVDGGDLLYLKGEQPGISVNPPGTPFGQNTKLMRWSAEDREASEVTSGVLGFDVSGDGKKMVAIQGGGQLVFGGTEKGAELKPVNQSGLTVMVDPAEEWEQIFRDVVRMEASYFYDPNMHGLDWEGIADKYRPFLEHVGRREDLNTVMAHMIAEMQVGHNRVGGGDTMSPNAPSAGLLGADFEDEDGAVRIARIYTGELWNPFQRGPLSEPGLDVEEGDYILSVNGRPIGEDGNLFMHLQGTTGQKIALGVADSASGQNLRTVTVEPVGSEYGMRLWAWIEDNRRRVEEASDGRLGYVYLPNTAGAGYTFFNRMFFPQAFRDGMIVDERSNGGGQAANYVTDVLGRSYLAGWKDRQGSVFQTPGGAHYGPKVMLIDQDAGSGGDFLPYAFREEELGTLMGTRTWGGLIGIYANPALIDGGFLTVPNFRFFDTDGEWSVENEGVAPDITVTLNPVETNNGEDSQLEAAISHLMEQLEGYENPVPTEAPAFPTELGQ</sequence>
<dbReference type="InterPro" id="IPR005151">
    <property type="entry name" value="Tail-specific_protease"/>
</dbReference>
<evidence type="ECO:0000256" key="10">
    <source>
        <dbReference type="SAM" id="SignalP"/>
    </source>
</evidence>
<dbReference type="Pfam" id="PF03572">
    <property type="entry name" value="Peptidase_S41"/>
    <property type="match status" value="1"/>
</dbReference>
<protein>
    <recommendedName>
        <fullName evidence="7">Tricorn protease homolog</fullName>
        <ecNumber evidence="7">3.4.21.-</ecNumber>
    </recommendedName>
</protein>
<comment type="caution">
    <text evidence="12">The sequence shown here is derived from an EMBL/GenBank/DDBJ whole genome shotgun (WGS) entry which is preliminary data.</text>
</comment>
<evidence type="ECO:0000256" key="4">
    <source>
        <dbReference type="ARBA" id="ARBA00022670"/>
    </source>
</evidence>
<dbReference type="AlphaFoldDB" id="A0A9X2RI09"/>
<feature type="signal peptide" evidence="10">
    <location>
        <begin position="1"/>
        <end position="21"/>
    </location>
</feature>
<feature type="region of interest" description="Disordered" evidence="9">
    <location>
        <begin position="51"/>
        <end position="71"/>
    </location>
</feature>
<keyword evidence="6 7" id="KW-0720">Serine protease</keyword>
<feature type="domain" description="Tail specific protease" evidence="11">
    <location>
        <begin position="888"/>
        <end position="1072"/>
    </location>
</feature>
<dbReference type="SUPFAM" id="SSF50156">
    <property type="entry name" value="PDZ domain-like"/>
    <property type="match status" value="1"/>
</dbReference>
<dbReference type="SUPFAM" id="SSF82171">
    <property type="entry name" value="DPP6 N-terminal domain-like"/>
    <property type="match status" value="1"/>
</dbReference>
<accession>A0A9X2RI09</accession>
<dbReference type="SMART" id="SM00245">
    <property type="entry name" value="TSPc"/>
    <property type="match status" value="1"/>
</dbReference>
<dbReference type="Pfam" id="PF26549">
    <property type="entry name" value="Tricorn_N"/>
    <property type="match status" value="1"/>
</dbReference>
<dbReference type="RefSeq" id="WP_256618257.1">
    <property type="nucleotide sequence ID" value="NZ_JANIBC010000002.1"/>
</dbReference>
<dbReference type="Gene3D" id="3.30.750.44">
    <property type="match status" value="1"/>
</dbReference>
<dbReference type="PANTHER" id="PTHR43253">
    <property type="entry name" value="TRICORN PROTEASE HOMOLOG 2-RELATED"/>
    <property type="match status" value="1"/>
</dbReference>
<keyword evidence="10" id="KW-0732">Signal</keyword>
<organism evidence="12 13">
    <name type="scientific">Parvularcula maris</name>
    <dbReference type="NCBI Taxonomy" id="2965077"/>
    <lineage>
        <taxon>Bacteria</taxon>
        <taxon>Pseudomonadati</taxon>
        <taxon>Pseudomonadota</taxon>
        <taxon>Alphaproteobacteria</taxon>
        <taxon>Parvularculales</taxon>
        <taxon>Parvularculaceae</taxon>
        <taxon>Parvularcula</taxon>
    </lineage>
</organism>
<keyword evidence="3 7" id="KW-0963">Cytoplasm</keyword>
<feature type="active site" description="Nucleophile" evidence="8">
    <location>
        <position position="1003"/>
    </location>
</feature>
<dbReference type="CDD" id="cd07562">
    <property type="entry name" value="Peptidase_S41_TRI"/>
    <property type="match status" value="1"/>
</dbReference>
<reference evidence="12" key="1">
    <citation type="submission" date="2022-07" db="EMBL/GenBank/DDBJ databases">
        <title>Parvularcula maris sp. nov., an algicidal bacterium isolated from seawater.</title>
        <authorList>
            <person name="Li F."/>
        </authorList>
    </citation>
    <scope>NUCLEOTIDE SEQUENCE</scope>
    <source>
        <strain evidence="12">BGMRC 0090</strain>
    </source>
</reference>
<dbReference type="Proteomes" id="UP001142610">
    <property type="component" value="Unassembled WGS sequence"/>
</dbReference>
<feature type="compositionally biased region" description="Acidic residues" evidence="9">
    <location>
        <begin position="577"/>
        <end position="598"/>
    </location>
</feature>
<evidence type="ECO:0000256" key="2">
    <source>
        <dbReference type="ARBA" id="ARBA00008524"/>
    </source>
</evidence>
<evidence type="ECO:0000256" key="5">
    <source>
        <dbReference type="ARBA" id="ARBA00022801"/>
    </source>
</evidence>
<dbReference type="EC" id="3.4.21.-" evidence="7"/>
<feature type="chain" id="PRO_5040775793" description="Tricorn protease homolog" evidence="10">
    <location>
        <begin position="22"/>
        <end position="1117"/>
    </location>
</feature>
<dbReference type="InterPro" id="IPR028204">
    <property type="entry name" value="Tricorn_C1"/>
</dbReference>
<evidence type="ECO:0000256" key="8">
    <source>
        <dbReference type="PIRSR" id="PIRSR036421-1"/>
    </source>
</evidence>
<proteinExistence type="inferred from homology"/>
<keyword evidence="13" id="KW-1185">Reference proteome</keyword>
<dbReference type="PANTHER" id="PTHR43253:SF1">
    <property type="entry name" value="TRICORN PROTEASE HOMOLOG 2-RELATED"/>
    <property type="match status" value="1"/>
</dbReference>
<comment type="similarity">
    <text evidence="2 7">Belongs to the peptidase S41B family.</text>
</comment>
<dbReference type="GO" id="GO:0006508">
    <property type="term" value="P:proteolysis"/>
    <property type="evidence" value="ECO:0007669"/>
    <property type="project" value="UniProtKB-UniRule"/>
</dbReference>
<dbReference type="GO" id="GO:0008236">
    <property type="term" value="F:serine-type peptidase activity"/>
    <property type="evidence" value="ECO:0007669"/>
    <property type="project" value="UniProtKB-UniRule"/>
</dbReference>
<comment type="subcellular location">
    <subcellularLocation>
        <location evidence="1 7">Cytoplasm</location>
    </subcellularLocation>
</comment>
<dbReference type="Pfam" id="PF14685">
    <property type="entry name" value="PDZ_Tricorn"/>
    <property type="match status" value="1"/>
</dbReference>
<dbReference type="Gene3D" id="2.130.10.10">
    <property type="entry name" value="YVTN repeat-like/Quinoprotein amine dehydrogenase"/>
    <property type="match status" value="1"/>
</dbReference>
<dbReference type="InterPro" id="IPR015943">
    <property type="entry name" value="WD40/YVTN_repeat-like_dom_sf"/>
</dbReference>
<keyword evidence="5 7" id="KW-0378">Hydrolase</keyword>
<gene>
    <name evidence="12" type="ORF">NOG11_03490</name>
</gene>